<proteinExistence type="predicted"/>
<keyword evidence="5" id="KW-1185">Reference proteome</keyword>
<dbReference type="SMART" id="SM00448">
    <property type="entry name" value="REC"/>
    <property type="match status" value="1"/>
</dbReference>
<dbReference type="SUPFAM" id="SSF52172">
    <property type="entry name" value="CheY-like"/>
    <property type="match status" value="1"/>
</dbReference>
<protein>
    <submittedName>
        <fullName evidence="4">Response regulator</fullName>
    </submittedName>
</protein>
<dbReference type="InterPro" id="IPR001789">
    <property type="entry name" value="Sig_transdc_resp-reg_receiver"/>
</dbReference>
<dbReference type="PANTHER" id="PTHR44591">
    <property type="entry name" value="STRESS RESPONSE REGULATOR PROTEIN 1"/>
    <property type="match status" value="1"/>
</dbReference>
<dbReference type="InterPro" id="IPR050595">
    <property type="entry name" value="Bact_response_regulator"/>
</dbReference>
<organism evidence="4 5">
    <name type="scientific">Pelagicoccus mobilis</name>
    <dbReference type="NCBI Taxonomy" id="415221"/>
    <lineage>
        <taxon>Bacteria</taxon>
        <taxon>Pseudomonadati</taxon>
        <taxon>Verrucomicrobiota</taxon>
        <taxon>Opitutia</taxon>
        <taxon>Puniceicoccales</taxon>
        <taxon>Pelagicoccaceae</taxon>
        <taxon>Pelagicoccus</taxon>
    </lineage>
</organism>
<dbReference type="EMBL" id="JAENIL010000028">
    <property type="protein sequence ID" value="MBK1878268.1"/>
    <property type="molecule type" value="Genomic_DNA"/>
</dbReference>
<gene>
    <name evidence="4" type="ORF">JIN87_15415</name>
</gene>
<dbReference type="RefSeq" id="WP_200356481.1">
    <property type="nucleotide sequence ID" value="NZ_JAENIL010000028.1"/>
</dbReference>
<evidence type="ECO:0000313" key="4">
    <source>
        <dbReference type="EMBL" id="MBK1878268.1"/>
    </source>
</evidence>
<name>A0A934S3A9_9BACT</name>
<evidence type="ECO:0000256" key="1">
    <source>
        <dbReference type="ARBA" id="ARBA00022553"/>
    </source>
</evidence>
<dbReference type="PROSITE" id="PS50110">
    <property type="entry name" value="RESPONSE_REGULATORY"/>
    <property type="match status" value="1"/>
</dbReference>
<dbReference type="CDD" id="cd00156">
    <property type="entry name" value="REC"/>
    <property type="match status" value="1"/>
</dbReference>
<dbReference type="Gene3D" id="3.40.50.2300">
    <property type="match status" value="1"/>
</dbReference>
<dbReference type="PANTHER" id="PTHR44591:SF3">
    <property type="entry name" value="RESPONSE REGULATORY DOMAIN-CONTAINING PROTEIN"/>
    <property type="match status" value="1"/>
</dbReference>
<dbReference type="Proteomes" id="UP000617628">
    <property type="component" value="Unassembled WGS sequence"/>
</dbReference>
<accession>A0A934S3A9</accession>
<dbReference type="AlphaFoldDB" id="A0A934S3A9"/>
<dbReference type="InterPro" id="IPR011006">
    <property type="entry name" value="CheY-like_superfamily"/>
</dbReference>
<evidence type="ECO:0000259" key="3">
    <source>
        <dbReference type="PROSITE" id="PS50110"/>
    </source>
</evidence>
<feature type="modified residue" description="4-aspartylphosphate" evidence="2">
    <location>
        <position position="54"/>
    </location>
</feature>
<feature type="domain" description="Response regulatory" evidence="3">
    <location>
        <begin position="4"/>
        <end position="121"/>
    </location>
</feature>
<dbReference type="Pfam" id="PF00072">
    <property type="entry name" value="Response_reg"/>
    <property type="match status" value="1"/>
</dbReference>
<evidence type="ECO:0000313" key="5">
    <source>
        <dbReference type="Proteomes" id="UP000617628"/>
    </source>
</evidence>
<sequence>MPTKALVVDDSPVTRRIVSIVLNSQNIPCKEALNGREALEILNWDPSFGLVMVDWNMPEMNGMDFLAEVKRQPKFEHIKIIIVTANDTPEAIEEAQKAGADDFIIKPVYRDVVAKKLQLHGLN</sequence>
<comment type="caution">
    <text evidence="4">The sequence shown here is derived from an EMBL/GenBank/DDBJ whole genome shotgun (WGS) entry which is preliminary data.</text>
</comment>
<dbReference type="GO" id="GO:0000160">
    <property type="term" value="P:phosphorelay signal transduction system"/>
    <property type="evidence" value="ECO:0007669"/>
    <property type="project" value="InterPro"/>
</dbReference>
<keyword evidence="1 2" id="KW-0597">Phosphoprotein</keyword>
<evidence type="ECO:0000256" key="2">
    <source>
        <dbReference type="PROSITE-ProRule" id="PRU00169"/>
    </source>
</evidence>
<reference evidence="4" key="1">
    <citation type="submission" date="2021-01" db="EMBL/GenBank/DDBJ databases">
        <title>Modified the classification status of verrucomicrobia.</title>
        <authorList>
            <person name="Feng X."/>
        </authorList>
    </citation>
    <scope>NUCLEOTIDE SEQUENCE</scope>
    <source>
        <strain evidence="4">KCTC 13126</strain>
    </source>
</reference>